<protein>
    <submittedName>
        <fullName evidence="2">Glutathione S-transferase, N-terminal domain protein</fullName>
    </submittedName>
</protein>
<proteinExistence type="predicted"/>
<dbReference type="CDD" id="cd00570">
    <property type="entry name" value="GST_N_family"/>
    <property type="match status" value="1"/>
</dbReference>
<dbReference type="InterPro" id="IPR036249">
    <property type="entry name" value="Thioredoxin-like_sf"/>
</dbReference>
<feature type="domain" description="GST N-terminal" evidence="1">
    <location>
        <begin position="1"/>
        <end position="59"/>
    </location>
</feature>
<organism evidence="2 3">
    <name type="scientific">Leptospira ryugenii</name>
    <dbReference type="NCBI Taxonomy" id="1917863"/>
    <lineage>
        <taxon>Bacteria</taxon>
        <taxon>Pseudomonadati</taxon>
        <taxon>Spirochaetota</taxon>
        <taxon>Spirochaetia</taxon>
        <taxon>Leptospirales</taxon>
        <taxon>Leptospiraceae</taxon>
        <taxon>Leptospira</taxon>
    </lineage>
</organism>
<keyword evidence="2" id="KW-0808">Transferase</keyword>
<dbReference type="AlphaFoldDB" id="A0A2P2DVV8"/>
<reference evidence="2 3" key="1">
    <citation type="submission" date="2018-02" db="EMBL/GenBank/DDBJ databases">
        <title>Novel Leptospira species isolated from soil and water in Japan.</title>
        <authorList>
            <person name="Nakao R."/>
            <person name="Masuzawa T."/>
        </authorList>
    </citation>
    <scope>NUCLEOTIDE SEQUENCE [LARGE SCALE GENOMIC DNA]</scope>
    <source>
        <strain evidence="2 3">YH101</strain>
    </source>
</reference>
<keyword evidence="3" id="KW-1185">Reference proteome</keyword>
<dbReference type="InterPro" id="IPR004045">
    <property type="entry name" value="Glutathione_S-Trfase_N"/>
</dbReference>
<dbReference type="Proteomes" id="UP000245133">
    <property type="component" value="Unassembled WGS sequence"/>
</dbReference>
<accession>A0A2P2DVV8</accession>
<evidence type="ECO:0000259" key="1">
    <source>
        <dbReference type="PROSITE" id="PS50404"/>
    </source>
</evidence>
<dbReference type="Gene3D" id="1.20.1050.10">
    <property type="match status" value="1"/>
</dbReference>
<dbReference type="Pfam" id="PF02798">
    <property type="entry name" value="GST_N"/>
    <property type="match status" value="1"/>
</dbReference>
<dbReference type="GO" id="GO:0016740">
    <property type="term" value="F:transferase activity"/>
    <property type="evidence" value="ECO:0007669"/>
    <property type="project" value="UniProtKB-KW"/>
</dbReference>
<sequence length="180" mass="20979">MKEMGQTFTQIDTMTEEGQKELRSKNPIWKVPYFEDGPIKIWDSHSITDYLLDRYSIQGFRTLKKNEAIFESNLIHAIDACLDSGINLFYLTKEGVEMEKTPYLKKQNERIASIIRYVTSELKGSSFYEDQSFGRSELALYTCLDWLRYRSVYPVLNDSQLSSFLQTWGAKENLKETSPP</sequence>
<dbReference type="EMBL" id="BFBB01000002">
    <property type="protein sequence ID" value="GBF48765.1"/>
    <property type="molecule type" value="Genomic_DNA"/>
</dbReference>
<dbReference type="PROSITE" id="PS50404">
    <property type="entry name" value="GST_NTER"/>
    <property type="match status" value="1"/>
</dbReference>
<gene>
    <name evidence="2" type="ORF">LPTSP4_02650</name>
</gene>
<name>A0A2P2DVV8_9LEPT</name>
<evidence type="ECO:0000313" key="3">
    <source>
        <dbReference type="Proteomes" id="UP000245133"/>
    </source>
</evidence>
<dbReference type="SUPFAM" id="SSF52833">
    <property type="entry name" value="Thioredoxin-like"/>
    <property type="match status" value="1"/>
</dbReference>
<comment type="caution">
    <text evidence="2">The sequence shown here is derived from an EMBL/GenBank/DDBJ whole genome shotgun (WGS) entry which is preliminary data.</text>
</comment>
<dbReference type="Gene3D" id="3.40.30.10">
    <property type="entry name" value="Glutaredoxin"/>
    <property type="match status" value="1"/>
</dbReference>
<evidence type="ECO:0000313" key="2">
    <source>
        <dbReference type="EMBL" id="GBF48765.1"/>
    </source>
</evidence>